<feature type="transmembrane region" description="Helical" evidence="10">
    <location>
        <begin position="114"/>
        <end position="134"/>
    </location>
</feature>
<evidence type="ECO:0000256" key="5">
    <source>
        <dbReference type="ARBA" id="ARBA00022692"/>
    </source>
</evidence>
<dbReference type="GO" id="GO:0020037">
    <property type="term" value="F:heme binding"/>
    <property type="evidence" value="ECO:0007669"/>
    <property type="project" value="TreeGrafter"/>
</dbReference>
<comment type="subcellular location">
    <subcellularLocation>
        <location evidence="2">Endosome membrane</location>
        <topology evidence="2">Multi-pass membrane protein</topology>
    </subcellularLocation>
    <subcellularLocation>
        <location evidence="1">Lysosome membrane</location>
        <topology evidence="1">Multi-pass membrane protein</topology>
    </subcellularLocation>
</comment>
<dbReference type="GO" id="GO:0005886">
    <property type="term" value="C:plasma membrane"/>
    <property type="evidence" value="ECO:0007669"/>
    <property type="project" value="TreeGrafter"/>
</dbReference>
<feature type="transmembrane region" description="Helical" evidence="10">
    <location>
        <begin position="41"/>
        <end position="61"/>
    </location>
</feature>
<dbReference type="OrthoDB" id="5954402at2759"/>
<evidence type="ECO:0000256" key="7">
    <source>
        <dbReference type="ARBA" id="ARBA00022989"/>
    </source>
</evidence>
<dbReference type="EMBL" id="HACA01014745">
    <property type="protein sequence ID" value="CDW32106.1"/>
    <property type="molecule type" value="Transcribed_RNA"/>
</dbReference>
<evidence type="ECO:0000256" key="10">
    <source>
        <dbReference type="SAM" id="Phobius"/>
    </source>
</evidence>
<keyword evidence="8 10" id="KW-0472">Membrane</keyword>
<keyword evidence="4" id="KW-0813">Transport</keyword>
<dbReference type="InterPro" id="IPR026218">
    <property type="entry name" value="HRG"/>
</dbReference>
<dbReference type="GO" id="GO:0015232">
    <property type="term" value="F:heme transmembrane transporter activity"/>
    <property type="evidence" value="ECO:0007669"/>
    <property type="project" value="InterPro"/>
</dbReference>
<evidence type="ECO:0000256" key="9">
    <source>
        <dbReference type="ARBA" id="ARBA00023228"/>
    </source>
</evidence>
<dbReference type="PANTHER" id="PTHR31525">
    <property type="entry name" value="HEME TRANSPORTER HRG1"/>
    <property type="match status" value="1"/>
</dbReference>
<evidence type="ECO:0000256" key="3">
    <source>
        <dbReference type="ARBA" id="ARBA00006203"/>
    </source>
</evidence>
<sequence>MCCMSESVKLKFHLVMSSIGFIGGIAGCLVFYIVYSNFHAGTWSLLAGLMAVICFQFHVFYRFDTLDSHYNEKHLYYFRNLGIFMFLMALIAIISYLVISATLGIPMLPVETSLILASVQAFLTLKWSISVYYFSGFYSSKLQTAYTVA</sequence>
<evidence type="ECO:0000313" key="11">
    <source>
        <dbReference type="EMBL" id="CDW32106.1"/>
    </source>
</evidence>
<keyword evidence="5 10" id="KW-0812">Transmembrane</keyword>
<protein>
    <submittedName>
        <fullName evidence="11">Putative LOC100867995 [Apis florea]</fullName>
    </submittedName>
</protein>
<keyword evidence="6" id="KW-0967">Endosome</keyword>
<evidence type="ECO:0000256" key="1">
    <source>
        <dbReference type="ARBA" id="ARBA00004155"/>
    </source>
</evidence>
<feature type="transmembrane region" description="Helical" evidence="10">
    <location>
        <begin position="12"/>
        <end position="35"/>
    </location>
</feature>
<dbReference type="PANTHER" id="PTHR31525:SF1">
    <property type="entry name" value="HEME TRANSPORTER HRG1"/>
    <property type="match status" value="1"/>
</dbReference>
<accession>A0A0K2U335</accession>
<dbReference type="AlphaFoldDB" id="A0A0K2U335"/>
<evidence type="ECO:0000256" key="4">
    <source>
        <dbReference type="ARBA" id="ARBA00022448"/>
    </source>
</evidence>
<dbReference type="GO" id="GO:0005765">
    <property type="term" value="C:lysosomal membrane"/>
    <property type="evidence" value="ECO:0007669"/>
    <property type="project" value="UniProtKB-SubCell"/>
</dbReference>
<proteinExistence type="inferred from homology"/>
<comment type="similarity">
    <text evidence="3">Belongs to the HRG family.</text>
</comment>
<reference evidence="11" key="1">
    <citation type="submission" date="2014-05" db="EMBL/GenBank/DDBJ databases">
        <authorList>
            <person name="Chronopoulou M."/>
        </authorList>
    </citation>
    <scope>NUCLEOTIDE SEQUENCE</scope>
    <source>
        <tissue evidence="11">Whole organism</tissue>
    </source>
</reference>
<keyword evidence="7 10" id="KW-1133">Transmembrane helix</keyword>
<evidence type="ECO:0000256" key="2">
    <source>
        <dbReference type="ARBA" id="ARBA00004337"/>
    </source>
</evidence>
<organism evidence="11">
    <name type="scientific">Lepeophtheirus salmonis</name>
    <name type="common">Salmon louse</name>
    <name type="synonym">Caligus salmonis</name>
    <dbReference type="NCBI Taxonomy" id="72036"/>
    <lineage>
        <taxon>Eukaryota</taxon>
        <taxon>Metazoa</taxon>
        <taxon>Ecdysozoa</taxon>
        <taxon>Arthropoda</taxon>
        <taxon>Crustacea</taxon>
        <taxon>Multicrustacea</taxon>
        <taxon>Hexanauplia</taxon>
        <taxon>Copepoda</taxon>
        <taxon>Siphonostomatoida</taxon>
        <taxon>Caligidae</taxon>
        <taxon>Lepeophtheirus</taxon>
    </lineage>
</organism>
<keyword evidence="9" id="KW-0458">Lysosome</keyword>
<feature type="transmembrane region" description="Helical" evidence="10">
    <location>
        <begin position="81"/>
        <end position="108"/>
    </location>
</feature>
<evidence type="ECO:0000256" key="6">
    <source>
        <dbReference type="ARBA" id="ARBA00022753"/>
    </source>
</evidence>
<name>A0A0K2U335_LEPSM</name>
<evidence type="ECO:0000256" key="8">
    <source>
        <dbReference type="ARBA" id="ARBA00023136"/>
    </source>
</evidence>
<dbReference type="GO" id="GO:0010008">
    <property type="term" value="C:endosome membrane"/>
    <property type="evidence" value="ECO:0007669"/>
    <property type="project" value="UniProtKB-SubCell"/>
</dbReference>